<dbReference type="Proteomes" id="UP001273166">
    <property type="component" value="Unassembled WGS sequence"/>
</dbReference>
<keyword evidence="3" id="KW-0560">Oxidoreductase</keyword>
<gene>
    <name evidence="5" type="ORF">B0T15DRAFT_394737</name>
</gene>
<dbReference type="PRINTS" id="PR00469">
    <property type="entry name" value="PNDRDTASEII"/>
</dbReference>
<dbReference type="SUPFAM" id="SSF51905">
    <property type="entry name" value="FAD/NAD(P)-binding domain"/>
    <property type="match status" value="1"/>
</dbReference>
<evidence type="ECO:0000313" key="5">
    <source>
        <dbReference type="EMBL" id="KAK3307220.1"/>
    </source>
</evidence>
<evidence type="ECO:0000256" key="3">
    <source>
        <dbReference type="ARBA" id="ARBA00023002"/>
    </source>
</evidence>
<evidence type="ECO:0000313" key="6">
    <source>
        <dbReference type="Proteomes" id="UP001273166"/>
    </source>
</evidence>
<comment type="similarity">
    <text evidence="1">Belongs to the class-II pyridine nucleotide-disulfide oxidoreductase family.</text>
</comment>
<dbReference type="GO" id="GO:0097237">
    <property type="term" value="P:cellular response to toxic substance"/>
    <property type="evidence" value="ECO:0007669"/>
    <property type="project" value="UniProtKB-ARBA"/>
</dbReference>
<dbReference type="PRINTS" id="PR00368">
    <property type="entry name" value="FADPNR"/>
</dbReference>
<evidence type="ECO:0000259" key="4">
    <source>
        <dbReference type="Pfam" id="PF07992"/>
    </source>
</evidence>
<dbReference type="InterPro" id="IPR036188">
    <property type="entry name" value="FAD/NAD-bd_sf"/>
</dbReference>
<proteinExistence type="inferred from homology"/>
<reference evidence="5" key="1">
    <citation type="journal article" date="2023" name="Mol. Phylogenet. Evol.">
        <title>Genome-scale phylogeny and comparative genomics of the fungal order Sordariales.</title>
        <authorList>
            <person name="Hensen N."/>
            <person name="Bonometti L."/>
            <person name="Westerberg I."/>
            <person name="Brannstrom I.O."/>
            <person name="Guillou S."/>
            <person name="Cros-Aarteil S."/>
            <person name="Calhoun S."/>
            <person name="Haridas S."/>
            <person name="Kuo A."/>
            <person name="Mondo S."/>
            <person name="Pangilinan J."/>
            <person name="Riley R."/>
            <person name="LaButti K."/>
            <person name="Andreopoulos B."/>
            <person name="Lipzen A."/>
            <person name="Chen C."/>
            <person name="Yan M."/>
            <person name="Daum C."/>
            <person name="Ng V."/>
            <person name="Clum A."/>
            <person name="Steindorff A."/>
            <person name="Ohm R.A."/>
            <person name="Martin F."/>
            <person name="Silar P."/>
            <person name="Natvig D.O."/>
            <person name="Lalanne C."/>
            <person name="Gautier V."/>
            <person name="Ament-Velasquez S.L."/>
            <person name="Kruys A."/>
            <person name="Hutchinson M.I."/>
            <person name="Powell A.J."/>
            <person name="Barry K."/>
            <person name="Miller A.N."/>
            <person name="Grigoriev I.V."/>
            <person name="Debuchy R."/>
            <person name="Gladieux P."/>
            <person name="Hiltunen Thoren M."/>
            <person name="Johannesson H."/>
        </authorList>
    </citation>
    <scope>NUCLEOTIDE SEQUENCE</scope>
    <source>
        <strain evidence="5">CBS 333.67</strain>
    </source>
</reference>
<comment type="caution">
    <text evidence="5">The sequence shown here is derived from an EMBL/GenBank/DDBJ whole genome shotgun (WGS) entry which is preliminary data.</text>
</comment>
<dbReference type="InterPro" id="IPR050097">
    <property type="entry name" value="Ferredoxin-NADP_redctase_2"/>
</dbReference>
<keyword evidence="6" id="KW-1185">Reference proteome</keyword>
<keyword evidence="2" id="KW-0285">Flavoprotein</keyword>
<dbReference type="RefSeq" id="XP_062723000.1">
    <property type="nucleotide sequence ID" value="XM_062864746.1"/>
</dbReference>
<name>A0AAJ0M317_9PEZI</name>
<dbReference type="InterPro" id="IPR023753">
    <property type="entry name" value="FAD/NAD-binding_dom"/>
</dbReference>
<evidence type="ECO:0000256" key="2">
    <source>
        <dbReference type="ARBA" id="ARBA00022630"/>
    </source>
</evidence>
<dbReference type="PANTHER" id="PTHR48105">
    <property type="entry name" value="THIOREDOXIN REDUCTASE 1-RELATED-RELATED"/>
    <property type="match status" value="1"/>
</dbReference>
<feature type="domain" description="FAD/NAD(P)-binding" evidence="4">
    <location>
        <begin position="6"/>
        <end position="309"/>
    </location>
</feature>
<dbReference type="Gene3D" id="3.50.50.60">
    <property type="entry name" value="FAD/NAD(P)-binding domain"/>
    <property type="match status" value="2"/>
</dbReference>
<accession>A0AAJ0M317</accession>
<dbReference type="GO" id="GO:0016491">
    <property type="term" value="F:oxidoreductase activity"/>
    <property type="evidence" value="ECO:0007669"/>
    <property type="project" value="UniProtKB-KW"/>
</dbReference>
<dbReference type="GeneID" id="87883575"/>
<organism evidence="5 6">
    <name type="scientific">Chaetomium strumarium</name>
    <dbReference type="NCBI Taxonomy" id="1170767"/>
    <lineage>
        <taxon>Eukaryota</taxon>
        <taxon>Fungi</taxon>
        <taxon>Dikarya</taxon>
        <taxon>Ascomycota</taxon>
        <taxon>Pezizomycotina</taxon>
        <taxon>Sordariomycetes</taxon>
        <taxon>Sordariomycetidae</taxon>
        <taxon>Sordariales</taxon>
        <taxon>Chaetomiaceae</taxon>
        <taxon>Chaetomium</taxon>
    </lineage>
</organism>
<dbReference type="AlphaFoldDB" id="A0AAJ0M317"/>
<dbReference type="Pfam" id="PF07992">
    <property type="entry name" value="Pyr_redox_2"/>
    <property type="match status" value="1"/>
</dbReference>
<reference evidence="5" key="2">
    <citation type="submission" date="2023-06" db="EMBL/GenBank/DDBJ databases">
        <authorList>
            <consortium name="Lawrence Berkeley National Laboratory"/>
            <person name="Mondo S.J."/>
            <person name="Hensen N."/>
            <person name="Bonometti L."/>
            <person name="Westerberg I."/>
            <person name="Brannstrom I.O."/>
            <person name="Guillou S."/>
            <person name="Cros-Aarteil S."/>
            <person name="Calhoun S."/>
            <person name="Haridas S."/>
            <person name="Kuo A."/>
            <person name="Pangilinan J."/>
            <person name="Riley R."/>
            <person name="Labutti K."/>
            <person name="Andreopoulos B."/>
            <person name="Lipzen A."/>
            <person name="Chen C."/>
            <person name="Yanf M."/>
            <person name="Daum C."/>
            <person name="Ng V."/>
            <person name="Clum A."/>
            <person name="Steindorff A."/>
            <person name="Ohm R."/>
            <person name="Martin F."/>
            <person name="Silar P."/>
            <person name="Natvig D."/>
            <person name="Lalanne C."/>
            <person name="Gautier V."/>
            <person name="Ament-Velasquez S.L."/>
            <person name="Kruys A."/>
            <person name="Hutchinson M.I."/>
            <person name="Powell A.J."/>
            <person name="Barry K."/>
            <person name="Miller A.N."/>
            <person name="Grigoriev I.V."/>
            <person name="Debuchy R."/>
            <person name="Gladieux P."/>
            <person name="Thoren M.H."/>
            <person name="Johannesson H."/>
        </authorList>
    </citation>
    <scope>NUCLEOTIDE SEQUENCE</scope>
    <source>
        <strain evidence="5">CBS 333.67</strain>
    </source>
</reference>
<protein>
    <recommendedName>
        <fullName evidence="4">FAD/NAD(P)-binding domain-containing protein</fullName>
    </recommendedName>
</protein>
<sequence length="326" mass="34765">MPPNLKDVLIIGGGPSGLAAATSLARQLYTAVVFDSGVYRNARTRHMHNVPTWDHRDPGEFRAKARADLLARYHTIHFEDTAVESVRRTEDGRFEATDAKGTTWTGKKVVLASGVRDIYPDVPGYDDVWGRGVYHCLFCDGYEDRGAASAGVLAIGDLGPASPASFPAAAALAFPALHVARMAKRLAKKVVVYTNGAPEFAKEIAAALGSDPVIVVDDRRVTRLQKANEESSEVIVHLEDGTTVSHGFMAHKPKTQVNGPFAEQLGVEFTEMGFIKTTPPFYETIVPGVFAIGDCATAMPAVVNALGMGAFAAGGIASQLGKEPVE</sequence>
<evidence type="ECO:0000256" key="1">
    <source>
        <dbReference type="ARBA" id="ARBA00009333"/>
    </source>
</evidence>
<dbReference type="EMBL" id="JAUDZG010000003">
    <property type="protein sequence ID" value="KAK3307220.1"/>
    <property type="molecule type" value="Genomic_DNA"/>
</dbReference>